<gene>
    <name evidence="1" type="ORF">GSI01S_29_00090</name>
</gene>
<evidence type="ECO:0000313" key="2">
    <source>
        <dbReference type="Proteomes" id="UP000035083"/>
    </source>
</evidence>
<accession>L7LN04</accession>
<sequence>MANYGTGIVIECPCCGATEVPVKWGGEHGEMKARVHAAGVRFSQNYYGLGKCYGPADVFLLMLAESRMALTGPNSRYATLDEQRNGMKVGPA</sequence>
<dbReference type="Proteomes" id="UP000035083">
    <property type="component" value="Unassembled WGS sequence"/>
</dbReference>
<organism evidence="1 2">
    <name type="scientific">Gordonia sihwensis NBRC 108236</name>
    <dbReference type="NCBI Taxonomy" id="1223544"/>
    <lineage>
        <taxon>Bacteria</taxon>
        <taxon>Bacillati</taxon>
        <taxon>Actinomycetota</taxon>
        <taxon>Actinomycetes</taxon>
        <taxon>Mycobacteriales</taxon>
        <taxon>Gordoniaceae</taxon>
        <taxon>Gordonia</taxon>
    </lineage>
</organism>
<dbReference type="AlphaFoldDB" id="L7LN04"/>
<proteinExistence type="predicted"/>
<evidence type="ECO:0000313" key="1">
    <source>
        <dbReference type="EMBL" id="GAC62121.1"/>
    </source>
</evidence>
<keyword evidence="2" id="KW-1185">Reference proteome</keyword>
<reference evidence="1 2" key="1">
    <citation type="submission" date="2012-12" db="EMBL/GenBank/DDBJ databases">
        <title>Whole genome shotgun sequence of Gordonia sihwensis NBRC 108236.</title>
        <authorList>
            <person name="Yoshida I."/>
            <person name="Hosoyama A."/>
            <person name="Tsuchikane K."/>
            <person name="Ando Y."/>
            <person name="Baba S."/>
            <person name="Ohji S."/>
            <person name="Hamada M."/>
            <person name="Tamura T."/>
            <person name="Yamazoe A."/>
            <person name="Yamazaki S."/>
            <person name="Fujita N."/>
        </authorList>
    </citation>
    <scope>NUCLEOTIDE SEQUENCE [LARGE SCALE GENOMIC DNA]</scope>
    <source>
        <strain evidence="1 2">NBRC 108236</strain>
    </source>
</reference>
<name>L7LN04_9ACTN</name>
<protein>
    <submittedName>
        <fullName evidence="1">Uncharacterized protein</fullName>
    </submittedName>
</protein>
<comment type="caution">
    <text evidence="1">The sequence shown here is derived from an EMBL/GenBank/DDBJ whole genome shotgun (WGS) entry which is preliminary data.</text>
</comment>
<dbReference type="RefSeq" id="WP_006897523.1">
    <property type="nucleotide sequence ID" value="NZ_BANU01000029.1"/>
</dbReference>
<dbReference type="EMBL" id="BANU01000029">
    <property type="protein sequence ID" value="GAC62121.1"/>
    <property type="molecule type" value="Genomic_DNA"/>
</dbReference>